<dbReference type="InterPro" id="IPR007867">
    <property type="entry name" value="GMC_OxRtase_C"/>
</dbReference>
<dbReference type="GO" id="GO:0008203">
    <property type="term" value="P:cholesterol metabolic process"/>
    <property type="evidence" value="ECO:0007669"/>
    <property type="project" value="UniProtKB-KW"/>
</dbReference>
<evidence type="ECO:0000256" key="9">
    <source>
        <dbReference type="ARBA" id="ARBA00023221"/>
    </source>
</evidence>
<feature type="domain" description="Glucose-methanol-choline oxidoreductase N-terminal" evidence="16">
    <location>
        <begin position="98"/>
        <end position="295"/>
    </location>
</feature>
<keyword evidence="9" id="KW-0753">Steroid metabolism</keyword>
<organism evidence="18 19">
    <name type="scientific">Pseudescherichia vulneris NBRC 102420</name>
    <dbReference type="NCBI Taxonomy" id="1115515"/>
    <lineage>
        <taxon>Bacteria</taxon>
        <taxon>Pseudomonadati</taxon>
        <taxon>Pseudomonadota</taxon>
        <taxon>Gammaproteobacteria</taxon>
        <taxon>Enterobacterales</taxon>
        <taxon>Enterobacteriaceae</taxon>
        <taxon>Pseudescherichia</taxon>
    </lineage>
</organism>
<keyword evidence="19" id="KW-1185">Reference proteome</keyword>
<evidence type="ECO:0000259" key="17">
    <source>
        <dbReference type="Pfam" id="PF05199"/>
    </source>
</evidence>
<dbReference type="EC" id="1.1.3.6" evidence="13"/>
<evidence type="ECO:0000256" key="3">
    <source>
        <dbReference type="ARBA" id="ARBA00022548"/>
    </source>
</evidence>
<keyword evidence="7" id="KW-0443">Lipid metabolism</keyword>
<dbReference type="AlphaFoldDB" id="A0A090V236"/>
<evidence type="ECO:0000256" key="12">
    <source>
        <dbReference type="ARBA" id="ARBA00049645"/>
    </source>
</evidence>
<dbReference type="Gene3D" id="3.30.410.10">
    <property type="entry name" value="Cholesterol Oxidase, domain 2"/>
    <property type="match status" value="1"/>
</dbReference>
<evidence type="ECO:0000256" key="6">
    <source>
        <dbReference type="ARBA" id="ARBA00023002"/>
    </source>
</evidence>
<dbReference type="RefSeq" id="WP_042391089.1">
    <property type="nucleotide sequence ID" value="NZ_BBMZ01000009.1"/>
</dbReference>
<evidence type="ECO:0000256" key="11">
    <source>
        <dbReference type="ARBA" id="ARBA00038856"/>
    </source>
</evidence>
<evidence type="ECO:0000313" key="19">
    <source>
        <dbReference type="Proteomes" id="UP000029462"/>
    </source>
</evidence>
<dbReference type="EMBL" id="BBMZ01000009">
    <property type="protein sequence ID" value="GAL58173.1"/>
    <property type="molecule type" value="Genomic_DNA"/>
</dbReference>
<accession>A0A090V236</accession>
<dbReference type="PANTHER" id="PTHR47470">
    <property type="entry name" value="CHOLESTEROL OXIDASE"/>
    <property type="match status" value="1"/>
</dbReference>
<comment type="similarity">
    <text evidence="2">Belongs to the GMC oxidoreductase family.</text>
</comment>
<dbReference type="Pfam" id="PF05199">
    <property type="entry name" value="GMC_oxred_C"/>
    <property type="match status" value="1"/>
</dbReference>
<dbReference type="GO" id="GO:0004769">
    <property type="term" value="F:steroid Delta-isomerase activity"/>
    <property type="evidence" value="ECO:0007669"/>
    <property type="project" value="UniProtKB-EC"/>
</dbReference>
<dbReference type="STRING" id="1115515.EV102420_09_02050"/>
<evidence type="ECO:0000256" key="2">
    <source>
        <dbReference type="ARBA" id="ARBA00010790"/>
    </source>
</evidence>
<gene>
    <name evidence="18" type="ORF">EV102420_09_02050</name>
</gene>
<evidence type="ECO:0000256" key="8">
    <source>
        <dbReference type="ARBA" id="ARBA00023166"/>
    </source>
</evidence>
<dbReference type="Proteomes" id="UP000029462">
    <property type="component" value="Unassembled WGS sequence"/>
</dbReference>
<name>A0A090V236_PSEVU</name>
<dbReference type="Pfam" id="PF13450">
    <property type="entry name" value="NAD_binding_8"/>
    <property type="match status" value="1"/>
</dbReference>
<dbReference type="InterPro" id="IPR036188">
    <property type="entry name" value="FAD/NAD-bd_sf"/>
</dbReference>
<evidence type="ECO:0000256" key="4">
    <source>
        <dbReference type="ARBA" id="ARBA00022630"/>
    </source>
</evidence>
<protein>
    <recommendedName>
        <fullName evidence="14">Cholesterol oxidase</fullName>
        <ecNumber evidence="13">1.1.3.6</ecNumber>
        <ecNumber evidence="11">5.3.3.1</ecNumber>
    </recommendedName>
    <alternativeName>
        <fullName evidence="15">Cholesterol isomerase</fullName>
    </alternativeName>
</protein>
<evidence type="ECO:0000256" key="13">
    <source>
        <dbReference type="ARBA" id="ARBA00049723"/>
    </source>
</evidence>
<evidence type="ECO:0000259" key="16">
    <source>
        <dbReference type="Pfam" id="PF00732"/>
    </source>
</evidence>
<keyword evidence="4" id="KW-0285">Flavoprotein</keyword>
<evidence type="ECO:0000313" key="18">
    <source>
        <dbReference type="EMBL" id="GAL58173.1"/>
    </source>
</evidence>
<dbReference type="eggNOG" id="COG2303">
    <property type="taxonomic scope" value="Bacteria"/>
</dbReference>
<keyword evidence="3" id="KW-0153">Cholesterol metabolism</keyword>
<evidence type="ECO:0000256" key="5">
    <source>
        <dbReference type="ARBA" id="ARBA00022827"/>
    </source>
</evidence>
<reference evidence="18 19" key="1">
    <citation type="submission" date="2014-09" db="EMBL/GenBank/DDBJ databases">
        <title>Whole genome shotgun sequence of Escherichia vulneris NBRC 102420.</title>
        <authorList>
            <person name="Yoshida Y."/>
            <person name="Hosoyama A."/>
            <person name="Tsuchikane K."/>
            <person name="Ohji S."/>
            <person name="Ichikawa N."/>
            <person name="Kimura A."/>
            <person name="Yamazoe A."/>
            <person name="Ezaki T."/>
            <person name="Fujita N."/>
        </authorList>
    </citation>
    <scope>NUCLEOTIDE SEQUENCE [LARGE SCALE GENOMIC DNA]</scope>
    <source>
        <strain evidence="18 19">NBRC 102420</strain>
    </source>
</reference>
<comment type="caution">
    <text evidence="18">The sequence shown here is derived from an EMBL/GenBank/DDBJ whole genome shotgun (WGS) entry which is preliminary data.</text>
</comment>
<evidence type="ECO:0000256" key="15">
    <source>
        <dbReference type="ARBA" id="ARBA00049778"/>
    </source>
</evidence>
<comment type="pathway">
    <text evidence="12">Steroid metabolism; cholesterol degradation.</text>
</comment>
<dbReference type="SUPFAM" id="SSF51905">
    <property type="entry name" value="FAD/NAD(P)-binding domain"/>
    <property type="match status" value="1"/>
</dbReference>
<dbReference type="Gene3D" id="3.50.50.60">
    <property type="entry name" value="FAD/NAD(P)-binding domain"/>
    <property type="match status" value="1"/>
</dbReference>
<dbReference type="GO" id="GO:0016995">
    <property type="term" value="F:cholesterol oxidase activity"/>
    <property type="evidence" value="ECO:0007669"/>
    <property type="project" value="UniProtKB-EC"/>
</dbReference>
<dbReference type="EC" id="5.3.3.1" evidence="11"/>
<evidence type="ECO:0000256" key="10">
    <source>
        <dbReference type="ARBA" id="ARBA00023235"/>
    </source>
</evidence>
<evidence type="ECO:0000256" key="7">
    <source>
        <dbReference type="ARBA" id="ARBA00023098"/>
    </source>
</evidence>
<dbReference type="PANTHER" id="PTHR47470:SF1">
    <property type="entry name" value="FAD-DEPENDENT OXIDOREDUCTASE 2 FAD BINDING DOMAIN-CONTAINING PROTEIN"/>
    <property type="match status" value="1"/>
</dbReference>
<dbReference type="InterPro" id="IPR000172">
    <property type="entry name" value="GMC_OxRdtase_N"/>
</dbReference>
<evidence type="ECO:0000256" key="14">
    <source>
        <dbReference type="ARBA" id="ARBA00049744"/>
    </source>
</evidence>
<evidence type="ECO:0000256" key="1">
    <source>
        <dbReference type="ARBA" id="ARBA00001974"/>
    </source>
</evidence>
<dbReference type="Pfam" id="PF00732">
    <property type="entry name" value="GMC_oxred_N"/>
    <property type="match status" value="1"/>
</dbReference>
<comment type="cofactor">
    <cofactor evidence="1">
        <name>FAD</name>
        <dbReference type="ChEBI" id="CHEBI:57692"/>
    </cofactor>
</comment>
<dbReference type="InterPro" id="IPR052542">
    <property type="entry name" value="Cholesterol_Oxidase"/>
</dbReference>
<dbReference type="OrthoDB" id="9787779at2"/>
<proteinExistence type="inferred from homology"/>
<keyword evidence="6" id="KW-0560">Oxidoreductase</keyword>
<feature type="domain" description="Glucose-methanol-choline oxidoreductase C-terminal" evidence="17">
    <location>
        <begin position="435"/>
        <end position="489"/>
    </location>
</feature>
<dbReference type="GO" id="GO:0050660">
    <property type="term" value="F:flavin adenine dinucleotide binding"/>
    <property type="evidence" value="ECO:0007669"/>
    <property type="project" value="InterPro"/>
</dbReference>
<sequence>MKNQAETVVIGSGFGGAIAAKRLADAGREVLMLERGPWRDTVPNRSVGIDNLASLPQGKKVFTHGLRSFGSHRLKKFVLLNKKGFIEAFHGIGINIICSSSVGGGSHAYAAMLAKPSDPDYWANRHPLLSKTAMDGYYAEILSLLKARPVNDDDRVPNNISQTGYEGTLSTQGLANPFIGILLPANPGTAAKVVDTNGVERWECEYRNNSILGSPTGAKTTLDFSVVWPAIRSGLVVRDMCEVTAIHRLQTSDADGMRYEIHYRDHHKNRNERVRARHVILAAGCLNTIRLLMHSRNASAGLQGMPRLGKGFGTNGGYFGFWKENSTRDLSAGLPLCGPFRVANSTSKSVQVLRAAIQGLDDIPCPTFIKRWFRRNAFIVALGKDNNNGVMTLKRGRFNVIYNKADSQVYQEIDHEVREIKTRTGTKIYSPSAPITVQPLGGACLGTSNLDGVIGANGEIFDNPGLYIADAAALPESPGRPPSLTIAVWAANVADRLLDTLRQEPLQQNDPASQAR</sequence>
<keyword evidence="8" id="KW-1207">Sterol metabolism</keyword>
<keyword evidence="10" id="KW-0413">Isomerase</keyword>
<keyword evidence="5" id="KW-0274">FAD</keyword>